<dbReference type="PANTHER" id="PTHR10884">
    <property type="entry name" value="NADH DEHYDROGENASE UBIQUINONE IRON-SULFUR PROTEIN 3"/>
    <property type="match status" value="1"/>
</dbReference>
<dbReference type="PANTHER" id="PTHR10884:SF14">
    <property type="entry name" value="NADH DEHYDROGENASE [UBIQUINONE] IRON-SULFUR PROTEIN 3, MITOCHONDRIAL"/>
    <property type="match status" value="1"/>
</dbReference>
<dbReference type="GO" id="GO:0008137">
    <property type="term" value="F:NADH dehydrogenase (ubiquinone) activity"/>
    <property type="evidence" value="ECO:0007669"/>
    <property type="project" value="InterPro"/>
</dbReference>
<dbReference type="SUPFAM" id="SSF143243">
    <property type="entry name" value="Nqo5-like"/>
    <property type="match status" value="1"/>
</dbReference>
<dbReference type="GO" id="GO:0016651">
    <property type="term" value="F:oxidoreductase activity, acting on NAD(P)H"/>
    <property type="evidence" value="ECO:0007669"/>
    <property type="project" value="InterPro"/>
</dbReference>
<dbReference type="NCBIfam" id="TIGR01961">
    <property type="entry name" value="NuoC_fam"/>
    <property type="match status" value="1"/>
</dbReference>
<dbReference type="InterPro" id="IPR037232">
    <property type="entry name" value="NADH_quin_OxRdtase_su_C/D-like"/>
</dbReference>
<dbReference type="NCBIfam" id="NF004733">
    <property type="entry name" value="PRK06074.1-5"/>
    <property type="match status" value="1"/>
</dbReference>
<keyword evidence="5" id="KW-0496">Mitochondrion</keyword>
<proteinExistence type="inferred from homology"/>
<protein>
    <submittedName>
        <fullName evidence="5">NADH dehydrogenase subunit 9</fullName>
    </submittedName>
</protein>
<sequence>MNQIIFNFAFSLQSLIPIDNTKLFKNEVIISVPSKYLLESIYFLKFHTQSQYKILTSISGVDYPQYQQRFEIVYDLLTLVYNNRLRVKTYVDEVTPLPSIISVFPCSNWWEREVWDLFGVFFLNHPDLRRILTDYGFEGHPLRKNFPLSGYVEVRYDESQKRVVCEPIKQLSQEFRSFNFPTPWKN</sequence>
<dbReference type="EMBL" id="AB546636">
    <property type="protein sequence ID" value="BAI70564.1"/>
    <property type="molecule type" value="Genomic_DNA"/>
</dbReference>
<feature type="domain" description="NADH:ubiquinone oxidoreductase 30kDa subunit" evidence="4">
    <location>
        <begin position="31"/>
        <end position="151"/>
    </location>
</feature>
<organism evidence="5">
    <name type="scientific">Chattonella marina</name>
    <dbReference type="NCBI Taxonomy" id="90936"/>
    <lineage>
        <taxon>Eukaryota</taxon>
        <taxon>Sar</taxon>
        <taxon>Stramenopiles</taxon>
        <taxon>Ochrophyta</taxon>
        <taxon>Raphidophyceae</taxon>
        <taxon>Chattonellales</taxon>
        <taxon>Chattonellaceae</taxon>
        <taxon>Chattonella</taxon>
    </lineage>
</organism>
<gene>
    <name evidence="5" type="primary">nad9</name>
</gene>
<dbReference type="InterPro" id="IPR020396">
    <property type="entry name" value="NADH_UbQ_OxRdtase_CS"/>
</dbReference>
<evidence type="ECO:0000259" key="4">
    <source>
        <dbReference type="Pfam" id="PF00329"/>
    </source>
</evidence>
<dbReference type="Gene3D" id="3.30.460.80">
    <property type="entry name" value="NADH:ubiquinone oxidoreductase, 30kDa subunit"/>
    <property type="match status" value="1"/>
</dbReference>
<dbReference type="GeneID" id="8774770"/>
<evidence type="ECO:0000256" key="2">
    <source>
        <dbReference type="ARBA" id="ARBA00022448"/>
    </source>
</evidence>
<evidence type="ECO:0000256" key="3">
    <source>
        <dbReference type="RuleBase" id="RU003456"/>
    </source>
</evidence>
<keyword evidence="2 3" id="KW-0813">Transport</keyword>
<evidence type="ECO:0000256" key="1">
    <source>
        <dbReference type="ARBA" id="ARBA00007569"/>
    </source>
</evidence>
<dbReference type="Pfam" id="PF00329">
    <property type="entry name" value="Complex1_30kDa"/>
    <property type="match status" value="1"/>
</dbReference>
<keyword evidence="3" id="KW-0520">NAD</keyword>
<geneLocation type="mitochondrion" evidence="5"/>
<comment type="similarity">
    <text evidence="1 3">Belongs to the complex I 30 kDa subunit family.</text>
</comment>
<dbReference type="RefSeq" id="YP_003434217.1">
    <property type="nucleotide sequence ID" value="NC_013837.1"/>
</dbReference>
<dbReference type="AlphaFoldDB" id="D2Z200"/>
<dbReference type="InterPro" id="IPR010218">
    <property type="entry name" value="NADH_DH_suC"/>
</dbReference>
<evidence type="ECO:0000313" key="5">
    <source>
        <dbReference type="EMBL" id="BAI70564.1"/>
    </source>
</evidence>
<dbReference type="HAMAP" id="MF_01357">
    <property type="entry name" value="NDH1_NuoC"/>
    <property type="match status" value="1"/>
</dbReference>
<dbReference type="InterPro" id="IPR001268">
    <property type="entry name" value="NADH_UbQ_OxRdtase_30kDa_su"/>
</dbReference>
<dbReference type="PROSITE" id="PS00542">
    <property type="entry name" value="COMPLEX1_30K"/>
    <property type="match status" value="1"/>
</dbReference>
<name>D2Z200_9STRA</name>
<reference evidence="5" key="1">
    <citation type="journal article" date="2010" name="Harmful Algae">
        <title>Mitochondrial genomes from two red tide forming raphidophycean algae Heterosigma akashiwo and Chattonella marina var. marina.</title>
        <authorList>
            <person name="Masuda I."/>
            <person name="Kamikawa R."/>
            <person name="Ueda M."/>
            <person name="Oyama K."/>
            <person name="Yoshimatsu S."/>
            <person name="Inagaki Y."/>
            <person name="Sako Y."/>
        </authorList>
    </citation>
    <scope>NUCLEOTIDE SEQUENCE</scope>
    <source>
        <strain evidence="5">KA11-m-1</strain>
    </source>
</reference>
<keyword evidence="3" id="KW-1278">Translocase</keyword>
<accession>D2Z200</accession>